<feature type="compositionally biased region" description="Acidic residues" evidence="3">
    <location>
        <begin position="456"/>
        <end position="467"/>
    </location>
</feature>
<evidence type="ECO:0000313" key="5">
    <source>
        <dbReference type="EMBL" id="MEQ2315785.1"/>
    </source>
</evidence>
<dbReference type="SMART" id="SM00408">
    <property type="entry name" value="IGc2"/>
    <property type="match status" value="2"/>
</dbReference>
<proteinExistence type="predicted"/>
<evidence type="ECO:0000256" key="1">
    <source>
        <dbReference type="ARBA" id="ARBA00022729"/>
    </source>
</evidence>
<keyword evidence="2" id="KW-1015">Disulfide bond</keyword>
<dbReference type="Gene3D" id="2.60.40.10">
    <property type="entry name" value="Immunoglobulins"/>
    <property type="match status" value="4"/>
</dbReference>
<reference evidence="5 6" key="1">
    <citation type="submission" date="2021-06" db="EMBL/GenBank/DDBJ databases">
        <authorList>
            <person name="Palmer J.M."/>
        </authorList>
    </citation>
    <scope>NUCLEOTIDE SEQUENCE [LARGE SCALE GENOMIC DNA]</scope>
    <source>
        <strain evidence="5 6">AS_MEX2019</strain>
        <tissue evidence="5">Muscle</tissue>
    </source>
</reference>
<dbReference type="InterPro" id="IPR003599">
    <property type="entry name" value="Ig_sub"/>
</dbReference>
<dbReference type="PANTHER" id="PTHR11481:SF64">
    <property type="entry name" value="FC RECEPTOR-LIKE PROTEIN 4"/>
    <property type="match status" value="1"/>
</dbReference>
<dbReference type="InterPro" id="IPR013783">
    <property type="entry name" value="Ig-like_fold"/>
</dbReference>
<gene>
    <name evidence="5" type="ORF">AMECASPLE_025954</name>
</gene>
<dbReference type="SMART" id="SM00409">
    <property type="entry name" value="IG"/>
    <property type="match status" value="4"/>
</dbReference>
<accession>A0ABV1AD99</accession>
<feature type="domain" description="Ig-like" evidence="4">
    <location>
        <begin position="55"/>
        <end position="141"/>
    </location>
</feature>
<evidence type="ECO:0000259" key="4">
    <source>
        <dbReference type="PROSITE" id="PS50835"/>
    </source>
</evidence>
<dbReference type="EMBL" id="JAHRIP010087244">
    <property type="protein sequence ID" value="MEQ2315785.1"/>
    <property type="molecule type" value="Genomic_DNA"/>
</dbReference>
<feature type="domain" description="Ig-like" evidence="4">
    <location>
        <begin position="318"/>
        <end position="383"/>
    </location>
</feature>
<keyword evidence="1" id="KW-0732">Signal</keyword>
<sequence length="478" mass="52690">MFRAHKKEPAVVCLDRMFVQTFAFSRTEQLQPGDMKTALLLLLWFSCCQMSSMHASLMLSPSRSQFYEYEKVSISCEQFLPDIWTVWRYTETGLRVSQCAEWGDQTSSTCSIRTLKKSHSGVYWCESKHRDSSNVVNITVTDPVILQSPVLPVDEGQDVTLSCRRKDRSSDLEASFFKDGIYISTEPTGQMILHDVSRSSEGGYKCNISGKTSPTSWLLIKDVSKPASLTVSPDSAQVFEYKSFSLSCNTSGSQGWTVKRNSTDGKTISSCGGNWGKSTSSGCTISTAKKSDSAIYWCESPSKQRSNTVQITVYADTPVLLQSPALPVQSGDDVNLSCQTKTPSSLPAAFIKDGALIRTEPTGHMTLHAVSTSDEGVYRCNISGYGESPSSWLFVRAPSASDVHPSTAMLTLRIISHIAAWSSYIYPTYIIFSRCRHRPTGRSPPGPDRTSAPREEAEEEGGADYDDAMAPVTTEHRF</sequence>
<dbReference type="Proteomes" id="UP001469553">
    <property type="component" value="Unassembled WGS sequence"/>
</dbReference>
<feature type="region of interest" description="Disordered" evidence="3">
    <location>
        <begin position="437"/>
        <end position="478"/>
    </location>
</feature>
<organism evidence="5 6">
    <name type="scientific">Ameca splendens</name>
    <dbReference type="NCBI Taxonomy" id="208324"/>
    <lineage>
        <taxon>Eukaryota</taxon>
        <taxon>Metazoa</taxon>
        <taxon>Chordata</taxon>
        <taxon>Craniata</taxon>
        <taxon>Vertebrata</taxon>
        <taxon>Euteleostomi</taxon>
        <taxon>Actinopterygii</taxon>
        <taxon>Neopterygii</taxon>
        <taxon>Teleostei</taxon>
        <taxon>Neoteleostei</taxon>
        <taxon>Acanthomorphata</taxon>
        <taxon>Ovalentaria</taxon>
        <taxon>Atherinomorphae</taxon>
        <taxon>Cyprinodontiformes</taxon>
        <taxon>Goodeidae</taxon>
        <taxon>Ameca</taxon>
    </lineage>
</organism>
<dbReference type="InterPro" id="IPR036179">
    <property type="entry name" value="Ig-like_dom_sf"/>
</dbReference>
<keyword evidence="6" id="KW-1185">Reference proteome</keyword>
<dbReference type="InterPro" id="IPR003598">
    <property type="entry name" value="Ig_sub2"/>
</dbReference>
<evidence type="ECO:0000256" key="2">
    <source>
        <dbReference type="ARBA" id="ARBA00023157"/>
    </source>
</evidence>
<comment type="caution">
    <text evidence="5">The sequence shown here is derived from an EMBL/GenBank/DDBJ whole genome shotgun (WGS) entry which is preliminary data.</text>
</comment>
<dbReference type="PANTHER" id="PTHR11481">
    <property type="entry name" value="IMMUNOGLOBULIN FC RECEPTOR"/>
    <property type="match status" value="1"/>
</dbReference>
<dbReference type="InterPro" id="IPR007110">
    <property type="entry name" value="Ig-like_dom"/>
</dbReference>
<name>A0ABV1AD99_9TELE</name>
<evidence type="ECO:0000256" key="3">
    <source>
        <dbReference type="SAM" id="MobiDB-lite"/>
    </source>
</evidence>
<dbReference type="SUPFAM" id="SSF48726">
    <property type="entry name" value="Immunoglobulin"/>
    <property type="match status" value="4"/>
</dbReference>
<feature type="domain" description="Ig-like" evidence="4">
    <location>
        <begin position="143"/>
        <end position="216"/>
    </location>
</feature>
<protein>
    <recommendedName>
        <fullName evidence="4">Ig-like domain-containing protein</fullName>
    </recommendedName>
</protein>
<feature type="domain" description="Ig-like" evidence="4">
    <location>
        <begin position="226"/>
        <end position="312"/>
    </location>
</feature>
<evidence type="ECO:0000313" key="6">
    <source>
        <dbReference type="Proteomes" id="UP001469553"/>
    </source>
</evidence>
<dbReference type="PROSITE" id="PS50835">
    <property type="entry name" value="IG_LIKE"/>
    <property type="match status" value="4"/>
</dbReference>
<dbReference type="InterPro" id="IPR050488">
    <property type="entry name" value="Ig_Fc_receptor"/>
</dbReference>